<feature type="compositionally biased region" description="Basic and acidic residues" evidence="1">
    <location>
        <begin position="44"/>
        <end position="75"/>
    </location>
</feature>
<evidence type="ECO:0000313" key="2">
    <source>
        <dbReference type="EMBL" id="OAT12117.1"/>
    </source>
</evidence>
<keyword evidence="3" id="KW-1185">Reference proteome</keyword>
<dbReference type="EMBL" id="GG657466">
    <property type="protein sequence ID" value="OAT12117.1"/>
    <property type="molecule type" value="Genomic_DNA"/>
</dbReference>
<name>A0A179UYD7_BLAGS</name>
<proteinExistence type="predicted"/>
<dbReference type="VEuPathDB" id="FungiDB:BDBG_17624"/>
<protein>
    <submittedName>
        <fullName evidence="2">Uncharacterized protein</fullName>
    </submittedName>
</protein>
<feature type="region of interest" description="Disordered" evidence="1">
    <location>
        <begin position="44"/>
        <end position="83"/>
    </location>
</feature>
<reference evidence="3" key="1">
    <citation type="journal article" date="2015" name="PLoS Genet.">
        <title>The dynamic genome and transcriptome of the human fungal pathogen Blastomyces and close relative Emmonsia.</title>
        <authorList>
            <person name="Munoz J.F."/>
            <person name="Gauthier G.M."/>
            <person name="Desjardins C.A."/>
            <person name="Gallo J.E."/>
            <person name="Holder J."/>
            <person name="Sullivan T.D."/>
            <person name="Marty A.J."/>
            <person name="Carmen J.C."/>
            <person name="Chen Z."/>
            <person name="Ding L."/>
            <person name="Gujja S."/>
            <person name="Magrini V."/>
            <person name="Misas E."/>
            <person name="Mitreva M."/>
            <person name="Priest M."/>
            <person name="Saif S."/>
            <person name="Whiston E.A."/>
            <person name="Young S."/>
            <person name="Zeng Q."/>
            <person name="Goldman W.E."/>
            <person name="Mardis E.R."/>
            <person name="Taylor J.W."/>
            <person name="McEwen J.G."/>
            <person name="Clay O.K."/>
            <person name="Klein B.S."/>
            <person name="Cuomo C.A."/>
        </authorList>
    </citation>
    <scope>NUCLEOTIDE SEQUENCE [LARGE SCALE GENOMIC DNA]</scope>
    <source>
        <strain evidence="3">SLH14081</strain>
    </source>
</reference>
<dbReference type="RefSeq" id="XP_031580216.1">
    <property type="nucleotide sequence ID" value="XM_031725305.1"/>
</dbReference>
<dbReference type="OrthoDB" id="4190572at2759"/>
<dbReference type="KEGG" id="bgh:BDBG_17624"/>
<evidence type="ECO:0000256" key="1">
    <source>
        <dbReference type="SAM" id="MobiDB-lite"/>
    </source>
</evidence>
<evidence type="ECO:0000313" key="3">
    <source>
        <dbReference type="Proteomes" id="UP000002038"/>
    </source>
</evidence>
<organism evidence="2 3">
    <name type="scientific">Blastomyces gilchristii (strain SLH14081)</name>
    <name type="common">Blastomyces dermatitidis</name>
    <dbReference type="NCBI Taxonomy" id="559298"/>
    <lineage>
        <taxon>Eukaryota</taxon>
        <taxon>Fungi</taxon>
        <taxon>Dikarya</taxon>
        <taxon>Ascomycota</taxon>
        <taxon>Pezizomycotina</taxon>
        <taxon>Eurotiomycetes</taxon>
        <taxon>Eurotiomycetidae</taxon>
        <taxon>Onygenales</taxon>
        <taxon>Ajellomycetaceae</taxon>
        <taxon>Blastomyces</taxon>
    </lineage>
</organism>
<dbReference type="GeneID" id="42529263"/>
<accession>A0A179UYD7</accession>
<dbReference type="AlphaFoldDB" id="A0A179UYD7"/>
<gene>
    <name evidence="2" type="ORF">BDBG_17624</name>
</gene>
<dbReference type="Proteomes" id="UP000002038">
    <property type="component" value="Unassembled WGS sequence"/>
</dbReference>
<sequence length="83" mass="9642">MMSLKKKLTAMKTGTVSIVKKALTLEKLFQLLSQKKCDALLHMSDREEKTDEAMSKKTDKKTDEEKIDKNEMKENDESEELEF</sequence>